<sequence>MKKLITGITTLLTCAVSLMPLSASAIYIPADSYETIHQQLEGYTFIKEVEVSKKDPNFPNDYELYIKMPNENDSGCTVKLLTKENYDAIRINLPDANGRQILSDALQQVGIDGKVFHVEKTNYECRLYKTVSNNDIKMLYSLLNDNNLITEFVYSTDLYSIHEGIANSESLSRFGFCSYDYDKGIWTPPEEQIAKRNQLVELTKELLPDATVELTSFSDKDEGFTAYEASVVPASNMTLKEWIDFSMKVNEKIGVFGGFAINEESPPVFKTNNVDLFNAVEGDSNCDKQMDMADAVLIMQALANPNKYGIDGTAEHHLTEQGKFNGDMDGDGITVGDAHTIQKMLLGL</sequence>
<feature type="signal peptide" evidence="1">
    <location>
        <begin position="1"/>
        <end position="25"/>
    </location>
</feature>
<proteinExistence type="predicted"/>
<dbReference type="AlphaFoldDB" id="A0A1M7M640"/>
<dbReference type="CDD" id="cd14256">
    <property type="entry name" value="Dockerin_I"/>
    <property type="match status" value="1"/>
</dbReference>
<reference evidence="2 3" key="1">
    <citation type="submission" date="2016-11" db="EMBL/GenBank/DDBJ databases">
        <authorList>
            <person name="Jaros S."/>
            <person name="Januszkiewicz K."/>
            <person name="Wedrychowicz H."/>
        </authorList>
    </citation>
    <scope>NUCLEOTIDE SEQUENCE [LARGE SCALE GENOMIC DNA]</scope>
    <source>
        <strain evidence="2 3">Y1</strain>
    </source>
</reference>
<accession>A0A1M7M640</accession>
<evidence type="ECO:0000313" key="2">
    <source>
        <dbReference type="EMBL" id="SHM86116.1"/>
    </source>
</evidence>
<evidence type="ECO:0008006" key="4">
    <source>
        <dbReference type="Google" id="ProtNLM"/>
    </source>
</evidence>
<keyword evidence="1" id="KW-0732">Signal</keyword>
<organism evidence="2 3">
    <name type="scientific">Ruminococcus flavefaciens</name>
    <dbReference type="NCBI Taxonomy" id="1265"/>
    <lineage>
        <taxon>Bacteria</taxon>
        <taxon>Bacillati</taxon>
        <taxon>Bacillota</taxon>
        <taxon>Clostridia</taxon>
        <taxon>Eubacteriales</taxon>
        <taxon>Oscillospiraceae</taxon>
        <taxon>Ruminococcus</taxon>
    </lineage>
</organism>
<dbReference type="OrthoDB" id="1814617at2"/>
<dbReference type="InterPro" id="IPR036439">
    <property type="entry name" value="Dockerin_dom_sf"/>
</dbReference>
<evidence type="ECO:0000256" key="1">
    <source>
        <dbReference type="SAM" id="SignalP"/>
    </source>
</evidence>
<protein>
    <recommendedName>
        <fullName evidence="4">Dockerin domain-containing protein</fullName>
    </recommendedName>
</protein>
<dbReference type="RefSeq" id="WP_072952265.1">
    <property type="nucleotide sequence ID" value="NZ_FRCT01000019.1"/>
</dbReference>
<dbReference type="Gene3D" id="1.10.1330.10">
    <property type="entry name" value="Dockerin domain"/>
    <property type="match status" value="1"/>
</dbReference>
<gene>
    <name evidence="2" type="ORF">SAMN04487860_1199</name>
</gene>
<dbReference type="Proteomes" id="UP000184394">
    <property type="component" value="Unassembled WGS sequence"/>
</dbReference>
<name>A0A1M7M640_RUMFL</name>
<evidence type="ECO:0000313" key="3">
    <source>
        <dbReference type="Proteomes" id="UP000184394"/>
    </source>
</evidence>
<dbReference type="GO" id="GO:0000272">
    <property type="term" value="P:polysaccharide catabolic process"/>
    <property type="evidence" value="ECO:0007669"/>
    <property type="project" value="InterPro"/>
</dbReference>
<dbReference type="EMBL" id="FRCT01000019">
    <property type="protein sequence ID" value="SHM86116.1"/>
    <property type="molecule type" value="Genomic_DNA"/>
</dbReference>
<dbReference type="SUPFAM" id="SSF63446">
    <property type="entry name" value="Type I dockerin domain"/>
    <property type="match status" value="1"/>
</dbReference>
<feature type="chain" id="PRO_5013337206" description="Dockerin domain-containing protein" evidence="1">
    <location>
        <begin position="26"/>
        <end position="348"/>
    </location>
</feature>